<proteinExistence type="predicted"/>
<reference evidence="1" key="1">
    <citation type="submission" date="2014-09" db="EMBL/GenBank/DDBJ databases">
        <authorList>
            <person name="Magalhaes I.L.F."/>
            <person name="Oliveira U."/>
            <person name="Santos F.R."/>
            <person name="Vidigal T.H.D.A."/>
            <person name="Brescovit A.D."/>
            <person name="Santos A.J."/>
        </authorList>
    </citation>
    <scope>NUCLEOTIDE SEQUENCE</scope>
    <source>
        <tissue evidence="1">Shoot tissue taken approximately 20 cm above the soil surface</tissue>
    </source>
</reference>
<protein>
    <submittedName>
        <fullName evidence="1">Uncharacterized protein</fullName>
    </submittedName>
</protein>
<organism evidence="1">
    <name type="scientific">Arundo donax</name>
    <name type="common">Giant reed</name>
    <name type="synonym">Donax arundinaceus</name>
    <dbReference type="NCBI Taxonomy" id="35708"/>
    <lineage>
        <taxon>Eukaryota</taxon>
        <taxon>Viridiplantae</taxon>
        <taxon>Streptophyta</taxon>
        <taxon>Embryophyta</taxon>
        <taxon>Tracheophyta</taxon>
        <taxon>Spermatophyta</taxon>
        <taxon>Magnoliopsida</taxon>
        <taxon>Liliopsida</taxon>
        <taxon>Poales</taxon>
        <taxon>Poaceae</taxon>
        <taxon>PACMAD clade</taxon>
        <taxon>Arundinoideae</taxon>
        <taxon>Arundineae</taxon>
        <taxon>Arundo</taxon>
    </lineage>
</organism>
<reference evidence="1" key="2">
    <citation type="journal article" date="2015" name="Data Brief">
        <title>Shoot transcriptome of the giant reed, Arundo donax.</title>
        <authorList>
            <person name="Barrero R.A."/>
            <person name="Guerrero F.D."/>
            <person name="Moolhuijzen P."/>
            <person name="Goolsby J.A."/>
            <person name="Tidwell J."/>
            <person name="Bellgard S.E."/>
            <person name="Bellgard M.I."/>
        </authorList>
    </citation>
    <scope>NUCLEOTIDE SEQUENCE</scope>
    <source>
        <tissue evidence="1">Shoot tissue taken approximately 20 cm above the soil surface</tissue>
    </source>
</reference>
<dbReference type="EMBL" id="GBRH01266382">
    <property type="protein sequence ID" value="JAD31513.1"/>
    <property type="molecule type" value="Transcribed_RNA"/>
</dbReference>
<evidence type="ECO:0000313" key="1">
    <source>
        <dbReference type="EMBL" id="JAD31513.1"/>
    </source>
</evidence>
<name>A0A0A8Z1D7_ARUDO</name>
<accession>A0A0A8Z1D7</accession>
<sequence>MFAQIFLSPSGLELEEPLFLSPINSCKANR</sequence>
<dbReference type="AlphaFoldDB" id="A0A0A8Z1D7"/>